<dbReference type="OrthoDB" id="483710at2"/>
<dbReference type="SUPFAM" id="SSF141571">
    <property type="entry name" value="Pentapeptide repeat-like"/>
    <property type="match status" value="1"/>
</dbReference>
<evidence type="ECO:0000313" key="1">
    <source>
        <dbReference type="EMBL" id="PSJ06881.1"/>
    </source>
</evidence>
<organism evidence="1 2">
    <name type="scientific">Cyanobium usitatum str. Tous</name>
    <dbReference type="NCBI Taxonomy" id="2116684"/>
    <lineage>
        <taxon>Bacteria</taxon>
        <taxon>Bacillati</taxon>
        <taxon>Cyanobacteriota</taxon>
        <taxon>Cyanophyceae</taxon>
        <taxon>Synechococcales</taxon>
        <taxon>Prochlorococcaceae</taxon>
        <taxon>Cyanobium</taxon>
    </lineage>
</organism>
<reference evidence="1" key="1">
    <citation type="journal article" date="2018" name="Environ. Microbiol.">
        <title>Ecological and genomic features of two widespread freshwater picocyanobacteria.</title>
        <authorList>
            <person name="Cabello-Yeves P.J."/>
            <person name="Picazo A."/>
            <person name="Camacho A."/>
            <person name="Callieri C."/>
            <person name="Rosselli R."/>
            <person name="Roda-Garcia J.J."/>
            <person name="Coutinho F.H."/>
            <person name="Rodriguez-Valera F."/>
        </authorList>
    </citation>
    <scope>NUCLEOTIDE SEQUENCE [LARGE SCALE GENOMIC DNA]</scope>
    <source>
        <strain evidence="1">Tous</strain>
    </source>
</reference>
<sequence length="180" mass="18487">MLPLLSSGRSRSGRSPGSLAGGVLALLFALVSAIGLALVSPLPAQAAMDVAKQVLIGADFHDQDLRGATFNLTNLRDATFAGSDLQGASLFGAKLQDADLSNTNLKEATLDSAIFDGTNLTNAVLEDAFAFNTKFTNVVIEGADFTNVPLRGDALKTLCGLASGTNPVTGRDTRASLGCS</sequence>
<dbReference type="PANTHER" id="PTHR47200">
    <property type="entry name" value="THYLAKOID LUMENAL 15 KDA PROTEIN 1, CHLOROPLASTIC"/>
    <property type="match status" value="1"/>
</dbReference>
<keyword evidence="2" id="KW-1185">Reference proteome</keyword>
<name>A0A2P7N0D3_9CYAN</name>
<protein>
    <submittedName>
        <fullName evidence="1">Pentapeptide repeat-containing protein</fullName>
    </submittedName>
</protein>
<dbReference type="EMBL" id="PXXO01000002">
    <property type="protein sequence ID" value="PSJ06881.1"/>
    <property type="molecule type" value="Genomic_DNA"/>
</dbReference>
<dbReference type="AlphaFoldDB" id="A0A2P7N0D3"/>
<evidence type="ECO:0000313" key="2">
    <source>
        <dbReference type="Proteomes" id="UP000243002"/>
    </source>
</evidence>
<dbReference type="InterPro" id="IPR001646">
    <property type="entry name" value="5peptide_repeat"/>
</dbReference>
<gene>
    <name evidence="1" type="ORF">C7K55_02645</name>
</gene>
<dbReference type="Pfam" id="PF00805">
    <property type="entry name" value="Pentapeptide"/>
    <property type="match status" value="1"/>
</dbReference>
<dbReference type="Proteomes" id="UP000243002">
    <property type="component" value="Unassembled WGS sequence"/>
</dbReference>
<dbReference type="Gene3D" id="2.160.20.80">
    <property type="entry name" value="E3 ubiquitin-protein ligase SopA"/>
    <property type="match status" value="1"/>
</dbReference>
<proteinExistence type="predicted"/>
<dbReference type="PANTHER" id="PTHR47200:SF2">
    <property type="entry name" value="THYLAKOID LUMENAL 15 KDA PROTEIN 1, CHLOROPLASTIC"/>
    <property type="match status" value="1"/>
</dbReference>
<comment type="caution">
    <text evidence="1">The sequence shown here is derived from an EMBL/GenBank/DDBJ whole genome shotgun (WGS) entry which is preliminary data.</text>
</comment>
<accession>A0A2P7N0D3</accession>
<dbReference type="InterPro" id="IPR044213">
    <property type="entry name" value="At2g44920-like"/>
</dbReference>
<dbReference type="RefSeq" id="WP_106501853.1">
    <property type="nucleotide sequence ID" value="NZ_PXXO01000002.1"/>
</dbReference>